<dbReference type="PANTHER" id="PTHR48081:SF8">
    <property type="entry name" value="ALPHA_BETA HYDROLASE FOLD-3 DOMAIN-CONTAINING PROTEIN-RELATED"/>
    <property type="match status" value="1"/>
</dbReference>
<dbReference type="GO" id="GO:0016787">
    <property type="term" value="F:hydrolase activity"/>
    <property type="evidence" value="ECO:0007669"/>
    <property type="project" value="UniProtKB-KW"/>
</dbReference>
<keyword evidence="1 4" id="KW-0378">Hydrolase</keyword>
<protein>
    <submittedName>
        <fullName evidence="4">Alpha/Beta hydrolase protein</fullName>
    </submittedName>
</protein>
<proteinExistence type="predicted"/>
<dbReference type="PANTHER" id="PTHR48081">
    <property type="entry name" value="AB HYDROLASE SUPERFAMILY PROTEIN C4A8.06C"/>
    <property type="match status" value="1"/>
</dbReference>
<accession>A0AAD9FMK4</accession>
<dbReference type="Pfam" id="PF07859">
    <property type="entry name" value="Abhydrolase_3"/>
    <property type="match status" value="1"/>
</dbReference>
<dbReference type="Gene3D" id="3.40.50.1820">
    <property type="entry name" value="alpha/beta hydrolase"/>
    <property type="match status" value="1"/>
</dbReference>
<name>A0AAD9FMK4_PAPLA</name>
<evidence type="ECO:0000256" key="2">
    <source>
        <dbReference type="SAM" id="MobiDB-lite"/>
    </source>
</evidence>
<dbReference type="Proteomes" id="UP001182556">
    <property type="component" value="Unassembled WGS sequence"/>
</dbReference>
<dbReference type="EMBL" id="JAODAN010000012">
    <property type="protein sequence ID" value="KAK1921011.1"/>
    <property type="molecule type" value="Genomic_DNA"/>
</dbReference>
<evidence type="ECO:0000256" key="1">
    <source>
        <dbReference type="ARBA" id="ARBA00022801"/>
    </source>
</evidence>
<feature type="region of interest" description="Disordered" evidence="2">
    <location>
        <begin position="12"/>
        <end position="37"/>
    </location>
</feature>
<evidence type="ECO:0000313" key="5">
    <source>
        <dbReference type="Proteomes" id="UP001182556"/>
    </source>
</evidence>
<dbReference type="InterPro" id="IPR050300">
    <property type="entry name" value="GDXG_lipolytic_enzyme"/>
</dbReference>
<organism evidence="4 5">
    <name type="scientific">Papiliotrema laurentii</name>
    <name type="common">Cryptococcus laurentii</name>
    <dbReference type="NCBI Taxonomy" id="5418"/>
    <lineage>
        <taxon>Eukaryota</taxon>
        <taxon>Fungi</taxon>
        <taxon>Dikarya</taxon>
        <taxon>Basidiomycota</taxon>
        <taxon>Agaricomycotina</taxon>
        <taxon>Tremellomycetes</taxon>
        <taxon>Tremellales</taxon>
        <taxon>Rhynchogastremaceae</taxon>
        <taxon>Papiliotrema</taxon>
    </lineage>
</organism>
<dbReference type="SUPFAM" id="SSF53474">
    <property type="entry name" value="alpha/beta-Hydrolases"/>
    <property type="match status" value="1"/>
</dbReference>
<reference evidence="4" key="1">
    <citation type="submission" date="2023-02" db="EMBL/GenBank/DDBJ databases">
        <title>Identification and recombinant expression of a fungal hydrolase from Papiliotrema laurentii that hydrolyzes apple cutin and clears colloidal polyester polyurethane.</title>
        <authorList>
            <consortium name="DOE Joint Genome Institute"/>
            <person name="Roman V.A."/>
            <person name="Bojanowski C."/>
            <person name="Crable B.R."/>
            <person name="Wagner D.N."/>
            <person name="Hung C.S."/>
            <person name="Nadeau L.J."/>
            <person name="Schratz L."/>
            <person name="Haridas S."/>
            <person name="Pangilinan J."/>
            <person name="Lipzen A."/>
            <person name="Na H."/>
            <person name="Yan M."/>
            <person name="Ng V."/>
            <person name="Grigoriev I.V."/>
            <person name="Spatafora J.W."/>
            <person name="Barlow D."/>
            <person name="Biffinger J."/>
            <person name="Kelley-Loughnane N."/>
            <person name="Varaljay V.A."/>
            <person name="Crookes-Goodson W.J."/>
        </authorList>
    </citation>
    <scope>NUCLEOTIDE SEQUENCE</scope>
    <source>
        <strain evidence="4">5307AH</strain>
    </source>
</reference>
<gene>
    <name evidence="4" type="ORF">DB88DRAFT_513743</name>
</gene>
<evidence type="ECO:0000313" key="4">
    <source>
        <dbReference type="EMBL" id="KAK1921011.1"/>
    </source>
</evidence>
<comment type="caution">
    <text evidence="4">The sequence shown here is derived from an EMBL/GenBank/DDBJ whole genome shotgun (WGS) entry which is preliminary data.</text>
</comment>
<evidence type="ECO:0000259" key="3">
    <source>
        <dbReference type="Pfam" id="PF07859"/>
    </source>
</evidence>
<dbReference type="AlphaFoldDB" id="A0AAD9FMK4"/>
<sequence length="299" mass="33331">MLRQLASLGFGLHHRADPPAPRPSRSRRIESTLSNQPGKDKIQLDIWQPPSATRNAKARPCVIVFHGGGFVLGSGTDDARWAAVLMDQLDAIVIAVNYRVAPGYPFPTPVEDCADGILHVIKNAKTYGVDPDKIVVSGFSAASPGNWDYPDFDTTPYRIRGIVLFYPLLDFTITRKDKKESSSRPDFCLPDSMTSLFDQSYLHPASDRSDPRISPGLAPDDMLSKLPPLHLCCCEWDMLYNEAAVFKDRLVALGKEVVWREVKEEKHAWDKPPPLAPKKSVVEEYVEAVQSVKRLDFTG</sequence>
<dbReference type="InterPro" id="IPR029058">
    <property type="entry name" value="AB_hydrolase_fold"/>
</dbReference>
<keyword evidence="5" id="KW-1185">Reference proteome</keyword>
<dbReference type="InterPro" id="IPR013094">
    <property type="entry name" value="AB_hydrolase_3"/>
</dbReference>
<feature type="domain" description="Alpha/beta hydrolase fold-3" evidence="3">
    <location>
        <begin position="62"/>
        <end position="269"/>
    </location>
</feature>